<comment type="function">
    <text evidence="9">Essential subunit of the Sec protein translocation channel SecYEG. Clamps together the 2 halves of SecY. May contact the channel plug during translocation.</text>
</comment>
<accession>A0A5C0B710</accession>
<dbReference type="OrthoDB" id="9806365at2"/>
<dbReference type="Pfam" id="PF00584">
    <property type="entry name" value="SecE"/>
    <property type="match status" value="1"/>
</dbReference>
<dbReference type="KEGG" id="pacr:FXN63_25280"/>
<comment type="subcellular location">
    <subcellularLocation>
        <location evidence="1">Membrane</location>
    </subcellularLocation>
</comment>
<comment type="similarity">
    <text evidence="9">Belongs to the SecE/SEC61-gamma family.</text>
</comment>
<feature type="transmembrane region" description="Helical" evidence="9">
    <location>
        <begin position="89"/>
        <end position="109"/>
    </location>
</feature>
<protein>
    <recommendedName>
        <fullName evidence="9">Protein translocase subunit SecE</fullName>
    </recommendedName>
</protein>
<comment type="caution">
    <text evidence="9">Lacks conserved residue(s) required for the propagation of feature annotation.</text>
</comment>
<name>A0A5C0B710_9BURK</name>
<keyword evidence="11" id="KW-1185">Reference proteome</keyword>
<evidence type="ECO:0000256" key="5">
    <source>
        <dbReference type="ARBA" id="ARBA00022927"/>
    </source>
</evidence>
<feature type="transmembrane region" description="Helical" evidence="9">
    <location>
        <begin position="18"/>
        <end position="35"/>
    </location>
</feature>
<reference evidence="10 11" key="1">
    <citation type="submission" date="2019-08" db="EMBL/GenBank/DDBJ databases">
        <title>Amphibian skin-associated Pigmentiphaga: genome sequence and occurrence across geography and hosts.</title>
        <authorList>
            <person name="Bletz M.C."/>
            <person name="Bunk B."/>
            <person name="Sproeer C."/>
            <person name="Biwer P."/>
            <person name="Reiter S."/>
            <person name="Rabemananjara F.C.E."/>
            <person name="Schulz S."/>
            <person name="Overmann J."/>
            <person name="Vences M."/>
        </authorList>
    </citation>
    <scope>NUCLEOTIDE SEQUENCE [LARGE SCALE GENOMIC DNA]</scope>
    <source>
        <strain evidence="10 11">Mada1488</strain>
    </source>
</reference>
<dbReference type="Proteomes" id="UP000325161">
    <property type="component" value="Chromosome"/>
</dbReference>
<evidence type="ECO:0000256" key="2">
    <source>
        <dbReference type="ARBA" id="ARBA00022448"/>
    </source>
</evidence>
<feature type="transmembrane region" description="Helical" evidence="9">
    <location>
        <begin position="41"/>
        <end position="60"/>
    </location>
</feature>
<dbReference type="AlphaFoldDB" id="A0A5C0B710"/>
<evidence type="ECO:0000256" key="4">
    <source>
        <dbReference type="ARBA" id="ARBA00022692"/>
    </source>
</evidence>
<keyword evidence="2 9" id="KW-0813">Transport</keyword>
<dbReference type="GO" id="GO:0006605">
    <property type="term" value="P:protein targeting"/>
    <property type="evidence" value="ECO:0007669"/>
    <property type="project" value="UniProtKB-UniRule"/>
</dbReference>
<sequence>MSNPNVETVTSASDRVKVGLALACVVAGIAGYYALPTSPTIARVGVIFLGLALAIAIAMFSEPGRRFISFGRDAYSETRKVVWPTRKETVTTTAAVFAFAVIMALFLWITDKSIEWVLYDLILGWK</sequence>
<dbReference type="NCBIfam" id="NF004371">
    <property type="entry name" value="PRK05740.1-1"/>
    <property type="match status" value="1"/>
</dbReference>
<keyword evidence="8 9" id="KW-0472">Membrane</keyword>
<comment type="subunit">
    <text evidence="9">Component of the Sec protein translocase complex. Heterotrimer consisting of SecY, SecE and SecG subunits. The heterotrimers can form oligomers, although 1 heterotrimer is thought to be able to translocate proteins. Interacts with the ribosome. Interacts with SecDF, and other proteins may be involved. Interacts with SecA.</text>
</comment>
<dbReference type="GO" id="GO:0009306">
    <property type="term" value="P:protein secretion"/>
    <property type="evidence" value="ECO:0007669"/>
    <property type="project" value="UniProtKB-UniRule"/>
</dbReference>
<evidence type="ECO:0000313" key="11">
    <source>
        <dbReference type="Proteomes" id="UP000325161"/>
    </source>
</evidence>
<dbReference type="Gene3D" id="1.20.5.1030">
    <property type="entry name" value="Preprotein translocase secy subunit"/>
    <property type="match status" value="1"/>
</dbReference>
<dbReference type="RefSeq" id="WP_148818265.1">
    <property type="nucleotide sequence ID" value="NZ_CP043046.1"/>
</dbReference>
<proteinExistence type="inferred from homology"/>
<dbReference type="InterPro" id="IPR005807">
    <property type="entry name" value="SecE_bac"/>
</dbReference>
<evidence type="ECO:0000313" key="10">
    <source>
        <dbReference type="EMBL" id="QEI08791.1"/>
    </source>
</evidence>
<evidence type="ECO:0000256" key="8">
    <source>
        <dbReference type="ARBA" id="ARBA00023136"/>
    </source>
</evidence>
<dbReference type="PANTHER" id="PTHR33910">
    <property type="entry name" value="PROTEIN TRANSLOCASE SUBUNIT SECE"/>
    <property type="match status" value="1"/>
</dbReference>
<gene>
    <name evidence="9 10" type="primary">secE</name>
    <name evidence="10" type="ORF">FXN63_25280</name>
</gene>
<keyword evidence="6 9" id="KW-1133">Transmembrane helix</keyword>
<dbReference type="HAMAP" id="MF_00422">
    <property type="entry name" value="SecE"/>
    <property type="match status" value="1"/>
</dbReference>
<dbReference type="PRINTS" id="PR01650">
    <property type="entry name" value="SECETRNLCASE"/>
</dbReference>
<keyword evidence="7 9" id="KW-0811">Translocation</keyword>
<organism evidence="10 11">
    <name type="scientific">Pigmentiphaga aceris</name>
    <dbReference type="NCBI Taxonomy" id="1940612"/>
    <lineage>
        <taxon>Bacteria</taxon>
        <taxon>Pseudomonadati</taxon>
        <taxon>Pseudomonadota</taxon>
        <taxon>Betaproteobacteria</taxon>
        <taxon>Burkholderiales</taxon>
        <taxon>Alcaligenaceae</taxon>
        <taxon>Pigmentiphaga</taxon>
    </lineage>
</organism>
<dbReference type="NCBIfam" id="TIGR00964">
    <property type="entry name" value="secE_bact"/>
    <property type="match status" value="1"/>
</dbReference>
<dbReference type="GO" id="GO:0065002">
    <property type="term" value="P:intracellular protein transmembrane transport"/>
    <property type="evidence" value="ECO:0007669"/>
    <property type="project" value="UniProtKB-UniRule"/>
</dbReference>
<dbReference type="PANTHER" id="PTHR33910:SF1">
    <property type="entry name" value="PROTEIN TRANSLOCASE SUBUNIT SECE"/>
    <property type="match status" value="1"/>
</dbReference>
<evidence type="ECO:0000256" key="1">
    <source>
        <dbReference type="ARBA" id="ARBA00004370"/>
    </source>
</evidence>
<keyword evidence="5 9" id="KW-0653">Protein transport</keyword>
<dbReference type="GO" id="GO:0005886">
    <property type="term" value="C:plasma membrane"/>
    <property type="evidence" value="ECO:0007669"/>
    <property type="project" value="UniProtKB-UniRule"/>
</dbReference>
<evidence type="ECO:0000256" key="9">
    <source>
        <dbReference type="HAMAP-Rule" id="MF_00422"/>
    </source>
</evidence>
<evidence type="ECO:0000256" key="6">
    <source>
        <dbReference type="ARBA" id="ARBA00022989"/>
    </source>
</evidence>
<evidence type="ECO:0000256" key="3">
    <source>
        <dbReference type="ARBA" id="ARBA00022475"/>
    </source>
</evidence>
<keyword evidence="4 9" id="KW-0812">Transmembrane</keyword>
<dbReference type="GO" id="GO:0008320">
    <property type="term" value="F:protein transmembrane transporter activity"/>
    <property type="evidence" value="ECO:0007669"/>
    <property type="project" value="UniProtKB-UniRule"/>
</dbReference>
<keyword evidence="3 9" id="KW-1003">Cell membrane</keyword>
<dbReference type="GO" id="GO:0043952">
    <property type="term" value="P:protein transport by the Sec complex"/>
    <property type="evidence" value="ECO:0007669"/>
    <property type="project" value="UniProtKB-UniRule"/>
</dbReference>
<dbReference type="InterPro" id="IPR038379">
    <property type="entry name" value="SecE_sf"/>
</dbReference>
<evidence type="ECO:0000256" key="7">
    <source>
        <dbReference type="ARBA" id="ARBA00023010"/>
    </source>
</evidence>
<dbReference type="EMBL" id="CP043046">
    <property type="protein sequence ID" value="QEI08791.1"/>
    <property type="molecule type" value="Genomic_DNA"/>
</dbReference>
<dbReference type="InterPro" id="IPR001901">
    <property type="entry name" value="Translocase_SecE/Sec61-g"/>
</dbReference>